<proteinExistence type="predicted"/>
<protein>
    <submittedName>
        <fullName evidence="2">Transposase</fullName>
    </submittedName>
</protein>
<evidence type="ECO:0000313" key="2">
    <source>
        <dbReference type="WBParaSite" id="Hba_16012"/>
    </source>
</evidence>
<dbReference type="Proteomes" id="UP000095283">
    <property type="component" value="Unplaced"/>
</dbReference>
<accession>A0A1I7XEC9</accession>
<name>A0A1I7XEC9_HETBA</name>
<dbReference type="WBParaSite" id="Hba_16012">
    <property type="protein sequence ID" value="Hba_16012"/>
    <property type="gene ID" value="Hba_16012"/>
</dbReference>
<sequence>MTTVLLCHSECRDLRYAVNTNSVMIFYDYSAVGIEDIKGQIEEVTPLGVRNFGLHIQSKKYGIALCRRDRAVSMRESGN</sequence>
<keyword evidence="1" id="KW-1185">Reference proteome</keyword>
<organism evidence="1 2">
    <name type="scientific">Heterorhabditis bacteriophora</name>
    <name type="common">Entomopathogenic nematode worm</name>
    <dbReference type="NCBI Taxonomy" id="37862"/>
    <lineage>
        <taxon>Eukaryota</taxon>
        <taxon>Metazoa</taxon>
        <taxon>Ecdysozoa</taxon>
        <taxon>Nematoda</taxon>
        <taxon>Chromadorea</taxon>
        <taxon>Rhabditida</taxon>
        <taxon>Rhabditina</taxon>
        <taxon>Rhabditomorpha</taxon>
        <taxon>Strongyloidea</taxon>
        <taxon>Heterorhabditidae</taxon>
        <taxon>Heterorhabditis</taxon>
    </lineage>
</organism>
<evidence type="ECO:0000313" key="1">
    <source>
        <dbReference type="Proteomes" id="UP000095283"/>
    </source>
</evidence>
<reference evidence="2" key="1">
    <citation type="submission" date="2016-11" db="UniProtKB">
        <authorList>
            <consortium name="WormBaseParasite"/>
        </authorList>
    </citation>
    <scope>IDENTIFICATION</scope>
</reference>
<dbReference type="AlphaFoldDB" id="A0A1I7XEC9"/>